<dbReference type="InterPro" id="IPR051531">
    <property type="entry name" value="N-acetyltransferase"/>
</dbReference>
<dbReference type="InterPro" id="IPR000182">
    <property type="entry name" value="GNAT_dom"/>
</dbReference>
<comment type="caution">
    <text evidence="5">The sequence shown here is derived from an EMBL/GenBank/DDBJ whole genome shotgun (WGS) entry which is preliminary data.</text>
</comment>
<accession>A0ABT8IPK1</accession>
<evidence type="ECO:0000256" key="1">
    <source>
        <dbReference type="ARBA" id="ARBA00022679"/>
    </source>
</evidence>
<reference evidence="5" key="1">
    <citation type="submission" date="2022-08" db="EMBL/GenBank/DDBJ databases">
        <title>Polycladomyces zharkentsis sp. nov., a novel thermophilic CMC and starch-degrading bacterium isolated from a geothermal spring in Kazakhstan.</title>
        <authorList>
            <person name="Mashzhan A."/>
            <person name="Kistaubaeva A."/>
            <person name="Javier-Lopez R."/>
            <person name="Birkeland N.-K."/>
        </authorList>
    </citation>
    <scope>NUCLEOTIDE SEQUENCE</scope>
    <source>
        <strain evidence="5">KSR 13</strain>
    </source>
</reference>
<dbReference type="RefSeq" id="WP_301239518.1">
    <property type="nucleotide sequence ID" value="NZ_JANRHH010000045.1"/>
</dbReference>
<dbReference type="Proteomes" id="UP001174196">
    <property type="component" value="Unassembled WGS sequence"/>
</dbReference>
<dbReference type="EMBL" id="JANRHH010000045">
    <property type="protein sequence ID" value="MDN4594711.1"/>
    <property type="molecule type" value="Genomic_DNA"/>
</dbReference>
<dbReference type="Pfam" id="PF13302">
    <property type="entry name" value="Acetyltransf_3"/>
    <property type="match status" value="1"/>
</dbReference>
<organism evidence="5 6">
    <name type="scientific">Polycladomyces subterraneus</name>
    <dbReference type="NCBI Taxonomy" id="1016997"/>
    <lineage>
        <taxon>Bacteria</taxon>
        <taxon>Bacillati</taxon>
        <taxon>Bacillota</taxon>
        <taxon>Bacilli</taxon>
        <taxon>Bacillales</taxon>
        <taxon>Thermoactinomycetaceae</taxon>
        <taxon>Polycladomyces</taxon>
    </lineage>
</organism>
<evidence type="ECO:0000256" key="2">
    <source>
        <dbReference type="ARBA" id="ARBA00023315"/>
    </source>
</evidence>
<dbReference type="PROSITE" id="PS51186">
    <property type="entry name" value="GNAT"/>
    <property type="match status" value="1"/>
</dbReference>
<evidence type="ECO:0000313" key="6">
    <source>
        <dbReference type="Proteomes" id="UP001174196"/>
    </source>
</evidence>
<dbReference type="Gene3D" id="3.40.630.30">
    <property type="match status" value="1"/>
</dbReference>
<name>A0ABT8IPK1_9BACL</name>
<evidence type="ECO:0000259" key="4">
    <source>
        <dbReference type="PROSITE" id="PS51186"/>
    </source>
</evidence>
<sequence length="181" mass="21055">MKWVGNRVYIRFLEESDAQAILDLHMRNRDFFQHYLPDRDDAYFTLEAQLLNIRGEIEKRKQGELYAFGIFLNATNELIGKVTLSEILHAPHLRSCWIGYYLDQAHNGNGYMTEAVRLAVKFAFEELNLHRIEAGVMPHNIASIRVLEKAGFEKEGIARKNVKINGEWRDHQILAIINEND</sequence>
<dbReference type="SUPFAM" id="SSF55729">
    <property type="entry name" value="Acyl-CoA N-acyltransferases (Nat)"/>
    <property type="match status" value="1"/>
</dbReference>
<dbReference type="PANTHER" id="PTHR43792:SF8">
    <property type="entry name" value="[RIBOSOMAL PROTEIN US5]-ALANINE N-ACETYLTRANSFERASE"/>
    <property type="match status" value="1"/>
</dbReference>
<keyword evidence="6" id="KW-1185">Reference proteome</keyword>
<dbReference type="InterPro" id="IPR016181">
    <property type="entry name" value="Acyl_CoA_acyltransferase"/>
</dbReference>
<dbReference type="PANTHER" id="PTHR43792">
    <property type="entry name" value="GNAT FAMILY, PUTATIVE (AFU_ORTHOLOGUE AFUA_3G00765)-RELATED-RELATED"/>
    <property type="match status" value="1"/>
</dbReference>
<gene>
    <name evidence="5" type="ORF">NWF35_12615</name>
</gene>
<comment type="similarity">
    <text evidence="3">Belongs to the acetyltransferase family. RimJ subfamily.</text>
</comment>
<evidence type="ECO:0000256" key="3">
    <source>
        <dbReference type="ARBA" id="ARBA00038502"/>
    </source>
</evidence>
<feature type="domain" description="N-acetyltransferase" evidence="4">
    <location>
        <begin position="8"/>
        <end position="175"/>
    </location>
</feature>
<evidence type="ECO:0000313" key="5">
    <source>
        <dbReference type="EMBL" id="MDN4594711.1"/>
    </source>
</evidence>
<protein>
    <submittedName>
        <fullName evidence="5">GNAT family N-acetyltransferase</fullName>
    </submittedName>
</protein>
<proteinExistence type="inferred from homology"/>
<keyword evidence="2" id="KW-0012">Acyltransferase</keyword>
<keyword evidence="1" id="KW-0808">Transferase</keyword>